<name>A0A8B8BGT0_CRAVI</name>
<dbReference type="AlphaFoldDB" id="A0A8B8BGT0"/>
<sequence length="599" mass="69468">MNVTYFIIVNVSVLTVLCVYVSGGGWTWFEAQTECRKRNQTLTFNKDGPTSYFWTGFYKRRSSWINILDIEINDNIFSMREMSKVEKEMFVMGLLQKGTFGQITQRKTERKRARFSYSFRGETICRDAFLTIFDLSNKVLSNIIAHMNKNGVTQRVHGNKDRKPAHALKFIEIENAVKFIRNYADEFGIPQPAAPSGSDGIPPIYLPASDTKRAIHNKYYESCAECNIRPLKISSFEDAWLKCVPHIRISSPRDDVCQKCERLRKEIADARTEEEKLKTVKDFEEHIKAAKRERLHYRKCIQDAINEIGNWQDGQLKQVHYTFDFAQHFQLPHHARQMGPTYFLQLRRVQCFGVRIDSTSMQLNFLIDEDQTIGKDGSLTSGPNAVISMLDHVLSEYGFGENACSLHADNCSGQNKNQFVLAYLCWRVLLGFHDTITLMMQIPGHTRCLVDSGFAHIRKLYRRSDVDSFNQLLDVVQKSSTSNTAIPYRKNETVPATWEWRDWKMFLSRHFKPLKGIRKYHHFKFTNQDPGFVFVKESADSVETKIPILKCPITNMQERPSIITPPGLSKERQAYLFQNVRPYVRPMNQDELCPRPTEE</sequence>
<evidence type="ECO:0000313" key="5">
    <source>
        <dbReference type="RefSeq" id="XP_022302014.1"/>
    </source>
</evidence>
<keyword evidence="2" id="KW-0472">Membrane</keyword>
<keyword evidence="4" id="KW-1185">Reference proteome</keyword>
<protein>
    <submittedName>
        <fullName evidence="5">Uncharacterized protein LOC111110005</fullName>
    </submittedName>
</protein>
<dbReference type="Pfam" id="PF25273">
    <property type="entry name" value="DUF7869"/>
    <property type="match status" value="1"/>
</dbReference>
<feature type="domain" description="DUF7869" evidence="3">
    <location>
        <begin position="381"/>
        <end position="533"/>
    </location>
</feature>
<evidence type="ECO:0000313" key="4">
    <source>
        <dbReference type="Proteomes" id="UP000694844"/>
    </source>
</evidence>
<dbReference type="RefSeq" id="XP_022302014.1">
    <property type="nucleotide sequence ID" value="XM_022446306.1"/>
</dbReference>
<dbReference type="Proteomes" id="UP000694844">
    <property type="component" value="Chromosome 8"/>
</dbReference>
<dbReference type="SUPFAM" id="SSF56436">
    <property type="entry name" value="C-type lectin-like"/>
    <property type="match status" value="1"/>
</dbReference>
<dbReference type="PANTHER" id="PTHR34415:SF1">
    <property type="entry name" value="INTEGRASE CATALYTIC DOMAIN-CONTAINING PROTEIN"/>
    <property type="match status" value="1"/>
</dbReference>
<evidence type="ECO:0000256" key="2">
    <source>
        <dbReference type="SAM" id="Phobius"/>
    </source>
</evidence>
<keyword evidence="1" id="KW-0175">Coiled coil</keyword>
<dbReference type="GeneID" id="111110005"/>
<feature type="coiled-coil region" evidence="1">
    <location>
        <begin position="253"/>
        <end position="293"/>
    </location>
</feature>
<accession>A0A8B8BGT0</accession>
<dbReference type="KEGG" id="cvn:111110005"/>
<dbReference type="PANTHER" id="PTHR34415">
    <property type="entry name" value="INTEGRASE CATALYTIC DOMAIN-CONTAINING PROTEIN"/>
    <property type="match status" value="1"/>
</dbReference>
<keyword evidence="2" id="KW-0812">Transmembrane</keyword>
<dbReference type="InterPro" id="IPR057191">
    <property type="entry name" value="DUF7869"/>
</dbReference>
<reference evidence="5" key="1">
    <citation type="submission" date="2025-08" db="UniProtKB">
        <authorList>
            <consortium name="RefSeq"/>
        </authorList>
    </citation>
    <scope>IDENTIFICATION</scope>
    <source>
        <tissue evidence="5">Whole sample</tissue>
    </source>
</reference>
<dbReference type="InterPro" id="IPR016187">
    <property type="entry name" value="CTDL_fold"/>
</dbReference>
<keyword evidence="2" id="KW-1133">Transmembrane helix</keyword>
<dbReference type="OrthoDB" id="6124089at2759"/>
<evidence type="ECO:0000259" key="3">
    <source>
        <dbReference type="Pfam" id="PF25273"/>
    </source>
</evidence>
<feature type="transmembrane region" description="Helical" evidence="2">
    <location>
        <begin position="7"/>
        <end position="29"/>
    </location>
</feature>
<evidence type="ECO:0000256" key="1">
    <source>
        <dbReference type="SAM" id="Coils"/>
    </source>
</evidence>
<proteinExistence type="predicted"/>
<organism evidence="4 5">
    <name type="scientific">Crassostrea virginica</name>
    <name type="common">Eastern oyster</name>
    <dbReference type="NCBI Taxonomy" id="6565"/>
    <lineage>
        <taxon>Eukaryota</taxon>
        <taxon>Metazoa</taxon>
        <taxon>Spiralia</taxon>
        <taxon>Lophotrochozoa</taxon>
        <taxon>Mollusca</taxon>
        <taxon>Bivalvia</taxon>
        <taxon>Autobranchia</taxon>
        <taxon>Pteriomorphia</taxon>
        <taxon>Ostreida</taxon>
        <taxon>Ostreoidea</taxon>
        <taxon>Ostreidae</taxon>
        <taxon>Crassostrea</taxon>
    </lineage>
</organism>
<gene>
    <name evidence="5" type="primary">LOC111110005</name>
</gene>